<keyword evidence="3 11" id="KW-0645">Protease</keyword>
<dbReference type="Pfam" id="PF00641">
    <property type="entry name" value="Zn_ribbon_RanBP"/>
    <property type="match status" value="4"/>
</dbReference>
<dbReference type="SUPFAM" id="SSF90209">
    <property type="entry name" value="Ran binding protein zinc finger-like"/>
    <property type="match status" value="1"/>
</dbReference>
<evidence type="ECO:0000256" key="11">
    <source>
        <dbReference type="PROSITE-ProRule" id="PRU00239"/>
    </source>
</evidence>
<dbReference type="FunFam" id="3.90.70.10:FF:000010">
    <property type="entry name" value="Calpain 15"/>
    <property type="match status" value="1"/>
</dbReference>
<keyword evidence="6 12" id="KW-0863">Zinc-finger</keyword>
<dbReference type="InterPro" id="IPR038765">
    <property type="entry name" value="Papain-like_cys_pep_sf"/>
</dbReference>
<dbReference type="Gene3D" id="3.90.70.10">
    <property type="entry name" value="Cysteine proteinases"/>
    <property type="match status" value="1"/>
</dbReference>
<evidence type="ECO:0000256" key="2">
    <source>
        <dbReference type="ARBA" id="ARBA00022553"/>
    </source>
</evidence>
<dbReference type="PROSITE" id="PS50199">
    <property type="entry name" value="ZF_RANBP2_2"/>
    <property type="match status" value="5"/>
</dbReference>
<feature type="domain" description="RanBP2-type" evidence="14">
    <location>
        <begin position="239"/>
        <end position="268"/>
    </location>
</feature>
<evidence type="ECO:0000256" key="5">
    <source>
        <dbReference type="ARBA" id="ARBA00022737"/>
    </source>
</evidence>
<evidence type="ECO:0000259" key="14">
    <source>
        <dbReference type="PROSITE" id="PS50199"/>
    </source>
</evidence>
<dbReference type="GO" id="GO:0005737">
    <property type="term" value="C:cytoplasm"/>
    <property type="evidence" value="ECO:0007669"/>
    <property type="project" value="TreeGrafter"/>
</dbReference>
<gene>
    <name evidence="16" type="ORF">pdam_00006733</name>
</gene>
<dbReference type="Pfam" id="PF00648">
    <property type="entry name" value="Peptidase_C2"/>
    <property type="match status" value="1"/>
</dbReference>
<dbReference type="GO" id="GO:0008270">
    <property type="term" value="F:zinc ion binding"/>
    <property type="evidence" value="ECO:0007669"/>
    <property type="project" value="UniProtKB-KW"/>
</dbReference>
<keyword evidence="4" id="KW-0479">Metal-binding</keyword>
<dbReference type="Proteomes" id="UP000275408">
    <property type="component" value="Unassembled WGS sequence"/>
</dbReference>
<protein>
    <recommendedName>
        <fullName evidence="18">Calpain catalytic domain-containing protein</fullName>
    </recommendedName>
</protein>
<dbReference type="GO" id="GO:0006508">
    <property type="term" value="P:proteolysis"/>
    <property type="evidence" value="ECO:0007669"/>
    <property type="project" value="UniProtKB-KW"/>
</dbReference>
<dbReference type="InterPro" id="IPR036443">
    <property type="entry name" value="Znf_RanBP2_sf"/>
</dbReference>
<evidence type="ECO:0000313" key="16">
    <source>
        <dbReference type="EMBL" id="RMX57933.1"/>
    </source>
</evidence>
<keyword evidence="2" id="KW-0597">Phosphoprotein</keyword>
<dbReference type="InterPro" id="IPR001876">
    <property type="entry name" value="Znf_RanBP2"/>
</dbReference>
<dbReference type="PROSITE" id="PS50203">
    <property type="entry name" value="CALPAIN_CAT"/>
    <property type="match status" value="1"/>
</dbReference>
<dbReference type="AlphaFoldDB" id="A0A3M6UW41"/>
<dbReference type="InterPro" id="IPR001300">
    <property type="entry name" value="Peptidase_C2_calpain_cat"/>
</dbReference>
<evidence type="ECO:0000256" key="8">
    <source>
        <dbReference type="ARBA" id="ARBA00022807"/>
    </source>
</evidence>
<comment type="caution">
    <text evidence="16">The sequence shown here is derived from an EMBL/GenBank/DDBJ whole genome shotgun (WGS) entry which is preliminary data.</text>
</comment>
<reference evidence="16 17" key="1">
    <citation type="journal article" date="2018" name="Sci. Rep.">
        <title>Comparative analysis of the Pocillopora damicornis genome highlights role of immune system in coral evolution.</title>
        <authorList>
            <person name="Cunning R."/>
            <person name="Bay R.A."/>
            <person name="Gillette P."/>
            <person name="Baker A.C."/>
            <person name="Traylor-Knowles N."/>
        </authorList>
    </citation>
    <scope>NUCLEOTIDE SEQUENCE [LARGE SCALE GENOMIC DNA]</scope>
    <source>
        <strain evidence="16">RSMAS</strain>
        <tissue evidence="16">Whole animal</tissue>
    </source>
</reference>
<evidence type="ECO:0000259" key="15">
    <source>
        <dbReference type="PROSITE" id="PS50203"/>
    </source>
</evidence>
<dbReference type="PRINTS" id="PR00704">
    <property type="entry name" value="CALPAIN"/>
</dbReference>
<dbReference type="PANTHER" id="PTHR10183:SF382">
    <property type="entry name" value="CALPAIN-15"/>
    <property type="match status" value="1"/>
</dbReference>
<accession>A0A3M6UW41</accession>
<evidence type="ECO:0000256" key="6">
    <source>
        <dbReference type="ARBA" id="ARBA00022771"/>
    </source>
</evidence>
<name>A0A3M6UW41_POCDA</name>
<evidence type="ECO:0000256" key="12">
    <source>
        <dbReference type="PROSITE-ProRule" id="PRU00322"/>
    </source>
</evidence>
<keyword evidence="7 11" id="KW-0378">Hydrolase</keyword>
<dbReference type="EMBL" id="RCHS01000573">
    <property type="protein sequence ID" value="RMX57933.1"/>
    <property type="molecule type" value="Genomic_DNA"/>
</dbReference>
<feature type="domain" description="RanBP2-type" evidence="14">
    <location>
        <begin position="74"/>
        <end position="99"/>
    </location>
</feature>
<keyword evidence="9" id="KW-0862">Zinc</keyword>
<sequence length="922" mass="101483">MEEMGAKFSLEQQWTCKQCTLINPGRNSTCSACGHRKQSTATWTCRVCDSRNPQTLVLCNSCGSDKGVARNADSNGKQWTCPRCTLTNPWNRSVCSACQFEPSIVVSNSVKASESEGTSSSQRIYPNLSLELHPTIAQQSSEGLKCPNCQSLLYDNIGVHCTVCHSPCPEEGFKPRPFPKSSIPSVSKGPLTDNWGCSQCTFVNESSNSVCAVCGSDRGVEAKPGTLREDTDSTGPGAVDSGWSCTTCTLVNPINTAVCSACGAKNDLAVDDGEIERASPTASPRKAMQRQQSINSESRRIRDEKQAKEQWINIVQYCKSTKIEFVDDSFPPTDKSLYFEPRHSEHPRVTDWRRPENIKAFRGGHGTTSIPLAVFRNPRPDDIMQGVLGDCWFLSAMAVLGERPELLEKILITREINKEGAYQVRLCKDGKWTIILVDDLLPCDHHGQPVYSQARRQQLWVPLIEKAMAKLHGCYQALTAGRCIEGLQTLTGAPCESFVLHEPQNPTSDAEAIDKDMIWAQLLSCRSAGFLMGASCGGDTKPEEEDLFAAVGLQTHHAYSVLDVKDVHGVRLVRLRNPWGRFSWTGDWSDGSSLWNPELRYDLMALGSEEGVFWMSLEDFMKYFDSVDVCKIRKGWAEARVNGCFPTFAGPPAKIALVNVFNTTEVDFCLFQEGVRGKSEGNKALLDLSIIVCRTSSDTTNPKPLSLVCHSKRQVKSNVSCSGILEEGTYMIVCSAFNHWQLLEASGNEAMGASFVKGLVGEELFPSYVLTIHSSRAVMVDQVPMTDYSLADSLLHLATTKGKRHEGIEGVTCYYMAQGIAGLIVVAENRRPDHHLLVECNCSESFNVVSSRGVLMTTDCVPPLHKQILILLTQLEGTDGFAVSHKLSFRVITGNGYGEYGAHNHNPQLTPELYGLHSARPL</sequence>
<feature type="domain" description="RanBP2-type" evidence="14">
    <location>
        <begin position="37"/>
        <end position="68"/>
    </location>
</feature>
<evidence type="ECO:0000256" key="7">
    <source>
        <dbReference type="ARBA" id="ARBA00022801"/>
    </source>
</evidence>
<feature type="domain" description="RanBP2-type" evidence="14">
    <location>
        <begin position="10"/>
        <end position="39"/>
    </location>
</feature>
<evidence type="ECO:0000256" key="4">
    <source>
        <dbReference type="ARBA" id="ARBA00022723"/>
    </source>
</evidence>
<evidence type="ECO:0000256" key="10">
    <source>
        <dbReference type="PIRSR" id="PIRSR622684-1"/>
    </source>
</evidence>
<dbReference type="PROSITE" id="PS01358">
    <property type="entry name" value="ZF_RANBP2_1"/>
    <property type="match status" value="4"/>
</dbReference>
<keyword evidence="17" id="KW-1185">Reference proteome</keyword>
<keyword evidence="5" id="KW-0677">Repeat</keyword>
<feature type="domain" description="Calpain catalytic" evidence="15">
    <location>
        <begin position="324"/>
        <end position="633"/>
    </location>
</feature>
<feature type="region of interest" description="Disordered" evidence="13">
    <location>
        <begin position="277"/>
        <end position="302"/>
    </location>
</feature>
<dbReference type="OrthoDB" id="424753at2759"/>
<evidence type="ECO:0000256" key="1">
    <source>
        <dbReference type="ARBA" id="ARBA00007623"/>
    </source>
</evidence>
<dbReference type="GO" id="GO:0004198">
    <property type="term" value="F:calcium-dependent cysteine-type endopeptidase activity"/>
    <property type="evidence" value="ECO:0007669"/>
    <property type="project" value="InterPro"/>
</dbReference>
<dbReference type="STRING" id="46731.A0A3M6UW41"/>
<organism evidence="16 17">
    <name type="scientific">Pocillopora damicornis</name>
    <name type="common">Cauliflower coral</name>
    <name type="synonym">Millepora damicornis</name>
    <dbReference type="NCBI Taxonomy" id="46731"/>
    <lineage>
        <taxon>Eukaryota</taxon>
        <taxon>Metazoa</taxon>
        <taxon>Cnidaria</taxon>
        <taxon>Anthozoa</taxon>
        <taxon>Hexacorallia</taxon>
        <taxon>Scleractinia</taxon>
        <taxon>Astrocoeniina</taxon>
        <taxon>Pocilloporidae</taxon>
        <taxon>Pocillopora</taxon>
    </lineage>
</organism>
<dbReference type="InterPro" id="IPR022684">
    <property type="entry name" value="Calpain_cysteine_protease"/>
</dbReference>
<proteinExistence type="inferred from homology"/>
<evidence type="ECO:0000256" key="3">
    <source>
        <dbReference type="ARBA" id="ARBA00022670"/>
    </source>
</evidence>
<dbReference type="OMA" id="ADDWPNW"/>
<evidence type="ECO:0008006" key="18">
    <source>
        <dbReference type="Google" id="ProtNLM"/>
    </source>
</evidence>
<dbReference type="InterPro" id="IPR000169">
    <property type="entry name" value="Pept_cys_AS"/>
</dbReference>
<dbReference type="PANTHER" id="PTHR10183">
    <property type="entry name" value="CALPAIN"/>
    <property type="match status" value="1"/>
</dbReference>
<keyword evidence="8 11" id="KW-0788">Thiol protease</keyword>
<comment type="similarity">
    <text evidence="1">Belongs to the peptidase C2 family.</text>
</comment>
<feature type="active site" evidence="10 11">
    <location>
        <position position="391"/>
    </location>
</feature>
<dbReference type="PROSITE" id="PS00139">
    <property type="entry name" value="THIOL_PROTEASE_CYS"/>
    <property type="match status" value="1"/>
</dbReference>
<feature type="active site" evidence="10 11">
    <location>
        <position position="557"/>
    </location>
</feature>
<evidence type="ECO:0000313" key="17">
    <source>
        <dbReference type="Proteomes" id="UP000275408"/>
    </source>
</evidence>
<feature type="domain" description="RanBP2-type" evidence="14">
    <location>
        <begin position="187"/>
        <end position="220"/>
    </location>
</feature>
<dbReference type="Gene3D" id="4.10.1060.10">
    <property type="entry name" value="Zinc finger, RanBP2-type"/>
    <property type="match status" value="2"/>
</dbReference>
<dbReference type="CDD" id="cd00044">
    <property type="entry name" value="CysPc"/>
    <property type="match status" value="1"/>
</dbReference>
<dbReference type="SMART" id="SM00547">
    <property type="entry name" value="ZnF_RBZ"/>
    <property type="match status" value="5"/>
</dbReference>
<dbReference type="SMART" id="SM00230">
    <property type="entry name" value="CysPc"/>
    <property type="match status" value="1"/>
</dbReference>
<evidence type="ECO:0000256" key="13">
    <source>
        <dbReference type="SAM" id="MobiDB-lite"/>
    </source>
</evidence>
<dbReference type="Gene3D" id="2.30.30.380">
    <property type="entry name" value="Zn-finger domain of Sec23/24"/>
    <property type="match status" value="1"/>
</dbReference>
<dbReference type="SUPFAM" id="SSF54001">
    <property type="entry name" value="Cysteine proteinases"/>
    <property type="match status" value="1"/>
</dbReference>
<feature type="active site" evidence="10 11">
    <location>
        <position position="577"/>
    </location>
</feature>
<evidence type="ECO:0000256" key="9">
    <source>
        <dbReference type="ARBA" id="ARBA00022833"/>
    </source>
</evidence>